<evidence type="ECO:0000256" key="9">
    <source>
        <dbReference type="SAM" id="Phobius"/>
    </source>
</evidence>
<feature type="transmembrane region" description="Helical" evidence="9">
    <location>
        <begin position="21"/>
        <end position="40"/>
    </location>
</feature>
<dbReference type="InterPro" id="IPR001185">
    <property type="entry name" value="MS_channel"/>
</dbReference>
<evidence type="ECO:0000256" key="4">
    <source>
        <dbReference type="ARBA" id="ARBA00022692"/>
    </source>
</evidence>
<keyword evidence="8" id="KW-0407">Ion channel</keyword>
<dbReference type="PANTHER" id="PTHR30266">
    <property type="entry name" value="MECHANOSENSITIVE CHANNEL MSCL"/>
    <property type="match status" value="1"/>
</dbReference>
<keyword evidence="6" id="KW-0406">Ion transport</keyword>
<dbReference type="Gene3D" id="1.10.1200.120">
    <property type="entry name" value="Large-conductance mechanosensitive channel, MscL, domain 1"/>
    <property type="match status" value="1"/>
</dbReference>
<dbReference type="PANTHER" id="PTHR30266:SF2">
    <property type="entry name" value="LARGE-CONDUCTANCE MECHANOSENSITIVE CHANNEL"/>
    <property type="match status" value="1"/>
</dbReference>
<keyword evidence="7 9" id="KW-0472">Membrane</keyword>
<evidence type="ECO:0000256" key="7">
    <source>
        <dbReference type="ARBA" id="ARBA00023136"/>
    </source>
</evidence>
<evidence type="ECO:0000256" key="5">
    <source>
        <dbReference type="ARBA" id="ARBA00022989"/>
    </source>
</evidence>
<keyword evidence="11" id="KW-1185">Reference proteome</keyword>
<keyword evidence="3" id="KW-1003">Cell membrane</keyword>
<sequence length="146" mass="17096">MKFQNIKKFQTGFKAFISKGDVVKLSVAFIMGQLFTKVISSLSNDIIMPPINLLLNKHSIKDWKFFLNDKISINYGNFIQILFEFLLVSLIIYTVLIYFKEKLIQNNANQETNLPKVDVYTKLELLEKEQIETLKEIKDILDKKMK</sequence>
<accession>A0ABZ2U7Z2</accession>
<dbReference type="InterPro" id="IPR036019">
    <property type="entry name" value="MscL_channel"/>
</dbReference>
<evidence type="ECO:0000256" key="1">
    <source>
        <dbReference type="ARBA" id="ARBA00004141"/>
    </source>
</evidence>
<keyword evidence="2" id="KW-0813">Transport</keyword>
<evidence type="ECO:0000256" key="8">
    <source>
        <dbReference type="ARBA" id="ARBA00023303"/>
    </source>
</evidence>
<feature type="transmembrane region" description="Helical" evidence="9">
    <location>
        <begin position="78"/>
        <end position="99"/>
    </location>
</feature>
<keyword evidence="4 9" id="KW-0812">Transmembrane</keyword>
<name>A0ABZ2U7Z2_ASHYP</name>
<dbReference type="Pfam" id="PF01741">
    <property type="entry name" value="MscL"/>
    <property type="match status" value="1"/>
</dbReference>
<evidence type="ECO:0000256" key="3">
    <source>
        <dbReference type="ARBA" id="ARBA00022475"/>
    </source>
</evidence>
<dbReference type="SUPFAM" id="SSF81330">
    <property type="entry name" value="Gated mechanosensitive channel"/>
    <property type="match status" value="1"/>
</dbReference>
<comment type="subcellular location">
    <subcellularLocation>
        <location evidence="1">Membrane</location>
        <topology evidence="1">Multi-pass membrane protein</topology>
    </subcellularLocation>
</comment>
<reference evidence="10" key="1">
    <citation type="submission" date="2024-03" db="EMBL/GenBank/DDBJ databases">
        <title>The Complete Genome of 'Candidatus Phytoplasma fraxini' AshY1 from the Ash Yellows Group.</title>
        <authorList>
            <person name="Boehm J.W."/>
            <person name="Huettel B."/>
            <person name="Schneider B."/>
            <person name="Kube M."/>
        </authorList>
    </citation>
    <scope>NUCLEOTIDE SEQUENCE [LARGE SCALE GENOMIC DNA]</scope>
    <source>
        <strain evidence="10">AshY1</strain>
    </source>
</reference>
<dbReference type="NCBIfam" id="TIGR00220">
    <property type="entry name" value="mscL"/>
    <property type="match status" value="1"/>
</dbReference>
<gene>
    <name evidence="10" type="primary">mscL</name>
    <name evidence="10" type="ORF">AshY1_00990</name>
</gene>
<keyword evidence="5 9" id="KW-1133">Transmembrane helix</keyword>
<dbReference type="EMBL" id="CP146843">
    <property type="protein sequence ID" value="WYY26248.1"/>
    <property type="molecule type" value="Genomic_DNA"/>
</dbReference>
<evidence type="ECO:0000256" key="2">
    <source>
        <dbReference type="ARBA" id="ARBA00022448"/>
    </source>
</evidence>
<evidence type="ECO:0000256" key="6">
    <source>
        <dbReference type="ARBA" id="ARBA00023065"/>
    </source>
</evidence>
<protein>
    <submittedName>
        <fullName evidence="10">Large-conductance mechanosensitive channel</fullName>
    </submittedName>
</protein>
<proteinExistence type="predicted"/>
<dbReference type="InterPro" id="IPR037673">
    <property type="entry name" value="MSC/AndL"/>
</dbReference>
<organism evidence="10 11">
    <name type="scientific">Ash yellows phytoplasma</name>
    <dbReference type="NCBI Taxonomy" id="35780"/>
    <lineage>
        <taxon>Bacteria</taxon>
        <taxon>Bacillati</taxon>
        <taxon>Mycoplasmatota</taxon>
        <taxon>Mollicutes</taxon>
        <taxon>Acholeplasmatales</taxon>
        <taxon>Acholeplasmataceae</taxon>
        <taxon>Candidatus Phytoplasma</taxon>
        <taxon>16SrVII (Ash yellows group)</taxon>
    </lineage>
</organism>
<dbReference type="RefSeq" id="WP_341266657.1">
    <property type="nucleotide sequence ID" value="NZ_CP146843.1"/>
</dbReference>
<evidence type="ECO:0000313" key="10">
    <source>
        <dbReference type="EMBL" id="WYY26248.1"/>
    </source>
</evidence>
<dbReference type="Proteomes" id="UP001484199">
    <property type="component" value="Chromosome"/>
</dbReference>
<evidence type="ECO:0000313" key="11">
    <source>
        <dbReference type="Proteomes" id="UP001484199"/>
    </source>
</evidence>